<evidence type="ECO:0000313" key="4">
    <source>
        <dbReference type="Proteomes" id="UP001470230"/>
    </source>
</evidence>
<dbReference type="Proteomes" id="UP001470230">
    <property type="component" value="Unassembled WGS sequence"/>
</dbReference>
<evidence type="ECO:0000313" key="3">
    <source>
        <dbReference type="EMBL" id="KAK8892925.1"/>
    </source>
</evidence>
<dbReference type="InterPro" id="IPR020849">
    <property type="entry name" value="Small_GTPase_Ras-type"/>
</dbReference>
<dbReference type="SMART" id="SM00173">
    <property type="entry name" value="RAS"/>
    <property type="match status" value="1"/>
</dbReference>
<keyword evidence="1" id="KW-0547">Nucleotide-binding</keyword>
<evidence type="ECO:0000256" key="2">
    <source>
        <dbReference type="ARBA" id="ARBA00023134"/>
    </source>
</evidence>
<protein>
    <submittedName>
        <fullName evidence="3">Uncharacterized protein</fullName>
    </submittedName>
</protein>
<evidence type="ECO:0000256" key="1">
    <source>
        <dbReference type="ARBA" id="ARBA00022741"/>
    </source>
</evidence>
<dbReference type="PROSITE" id="PS51419">
    <property type="entry name" value="RAB"/>
    <property type="match status" value="1"/>
</dbReference>
<name>A0ABR2KSK2_9EUKA</name>
<dbReference type="InterPro" id="IPR001806">
    <property type="entry name" value="Small_GTPase"/>
</dbReference>
<dbReference type="PROSITE" id="PS51421">
    <property type="entry name" value="RAS"/>
    <property type="match status" value="1"/>
</dbReference>
<dbReference type="PANTHER" id="PTHR24070">
    <property type="entry name" value="RAS, DI-RAS, AND RHEB FAMILY MEMBERS OF SMALL GTPASE SUPERFAMILY"/>
    <property type="match status" value="1"/>
</dbReference>
<gene>
    <name evidence="3" type="ORF">M9Y10_030177</name>
</gene>
<dbReference type="NCBIfam" id="TIGR00231">
    <property type="entry name" value="small_GTP"/>
    <property type="match status" value="1"/>
</dbReference>
<keyword evidence="4" id="KW-1185">Reference proteome</keyword>
<reference evidence="3 4" key="1">
    <citation type="submission" date="2024-04" db="EMBL/GenBank/DDBJ databases">
        <title>Tritrichomonas musculus Genome.</title>
        <authorList>
            <person name="Alves-Ferreira E."/>
            <person name="Grigg M."/>
            <person name="Lorenzi H."/>
            <person name="Galac M."/>
        </authorList>
    </citation>
    <scope>NUCLEOTIDE SEQUENCE [LARGE SCALE GENOMIC DNA]</scope>
    <source>
        <strain evidence="3 4">EAF2021</strain>
    </source>
</reference>
<keyword evidence="2" id="KW-0342">GTP-binding</keyword>
<dbReference type="EMBL" id="JAPFFF010000004">
    <property type="protein sequence ID" value="KAK8892925.1"/>
    <property type="molecule type" value="Genomic_DNA"/>
</dbReference>
<dbReference type="SMART" id="SM00175">
    <property type="entry name" value="RAB"/>
    <property type="match status" value="1"/>
</dbReference>
<organism evidence="3 4">
    <name type="scientific">Tritrichomonas musculus</name>
    <dbReference type="NCBI Taxonomy" id="1915356"/>
    <lineage>
        <taxon>Eukaryota</taxon>
        <taxon>Metamonada</taxon>
        <taxon>Parabasalia</taxon>
        <taxon>Tritrichomonadida</taxon>
        <taxon>Tritrichomonadidae</taxon>
        <taxon>Tritrichomonas</taxon>
    </lineage>
</organism>
<proteinExistence type="predicted"/>
<sequence length="188" mass="21650">MNNGTLKIMVIGGASVGKTTLCRQINHEDLVDVYYPAVPEDIINELDIDGQKIKFTVYDTQFGDYEKLRFVIYKQCQAFIFIIDISNPGSINEFEAFYNEAKSSREKEEDFIFVIVANKVDLRSKDNSQNLIPIEKITEIGNKYKSEVIEISAVDNIHINDTIENLIRRFINNSQLTTKKKERNCLIE</sequence>
<dbReference type="Pfam" id="PF00071">
    <property type="entry name" value="Ras"/>
    <property type="match status" value="1"/>
</dbReference>
<dbReference type="SUPFAM" id="SSF52540">
    <property type="entry name" value="P-loop containing nucleoside triphosphate hydrolases"/>
    <property type="match status" value="1"/>
</dbReference>
<accession>A0ABR2KSK2</accession>
<dbReference type="InterPro" id="IPR027417">
    <property type="entry name" value="P-loop_NTPase"/>
</dbReference>
<comment type="caution">
    <text evidence="3">The sequence shown here is derived from an EMBL/GenBank/DDBJ whole genome shotgun (WGS) entry which is preliminary data.</text>
</comment>
<dbReference type="InterPro" id="IPR005225">
    <property type="entry name" value="Small_GTP-bd"/>
</dbReference>
<dbReference type="Gene3D" id="3.40.50.300">
    <property type="entry name" value="P-loop containing nucleotide triphosphate hydrolases"/>
    <property type="match status" value="1"/>
</dbReference>
<dbReference type="PRINTS" id="PR00449">
    <property type="entry name" value="RASTRNSFRMNG"/>
</dbReference>